<evidence type="ECO:0000313" key="1">
    <source>
        <dbReference type="EMBL" id="OWZ04236.1"/>
    </source>
</evidence>
<keyword evidence="2" id="KW-1185">Reference proteome</keyword>
<sequence length="181" mass="20716">MFTSLIAPRRIQYFTKRHNIVYRKLKKKTMTPKQQSVAYHLGRVKRLFDDGVLDPDQQYNMDGSHFIVDLADGKTLDFCGADTGFNYPIQGLPDAVDGVADRSSPSAFINNNIMQEWLQEVRCWDPSDLFAKEHHLWMKNASGHSGDSVQALGKQLRTHIDFSRLMLLILCNLLIDFQSIV</sequence>
<evidence type="ECO:0000313" key="2">
    <source>
        <dbReference type="Proteomes" id="UP000198211"/>
    </source>
</evidence>
<comment type="caution">
    <text evidence="1">The sequence shown here is derived from an EMBL/GenBank/DDBJ whole genome shotgun (WGS) entry which is preliminary data.</text>
</comment>
<name>A0A225VF08_9STRA</name>
<dbReference type="Proteomes" id="UP000198211">
    <property type="component" value="Unassembled WGS sequence"/>
</dbReference>
<accession>A0A225VF08</accession>
<dbReference type="EMBL" id="NBNE01005071">
    <property type="protein sequence ID" value="OWZ04236.1"/>
    <property type="molecule type" value="Genomic_DNA"/>
</dbReference>
<gene>
    <name evidence="1" type="ORF">PHMEG_00023894</name>
</gene>
<proteinExistence type="predicted"/>
<dbReference type="AlphaFoldDB" id="A0A225VF08"/>
<organism evidence="1 2">
    <name type="scientific">Phytophthora megakarya</name>
    <dbReference type="NCBI Taxonomy" id="4795"/>
    <lineage>
        <taxon>Eukaryota</taxon>
        <taxon>Sar</taxon>
        <taxon>Stramenopiles</taxon>
        <taxon>Oomycota</taxon>
        <taxon>Peronosporomycetes</taxon>
        <taxon>Peronosporales</taxon>
        <taxon>Peronosporaceae</taxon>
        <taxon>Phytophthora</taxon>
    </lineage>
</organism>
<protein>
    <submittedName>
        <fullName evidence="1">Uncharacterized protein</fullName>
    </submittedName>
</protein>
<reference evidence="2" key="1">
    <citation type="submission" date="2017-03" db="EMBL/GenBank/DDBJ databases">
        <title>Phytopthora megakarya and P. palmivora, two closely related causual agents of cacao black pod achieved similar genome size and gene model numbers by different mechanisms.</title>
        <authorList>
            <person name="Ali S."/>
            <person name="Shao J."/>
            <person name="Larry D.J."/>
            <person name="Kronmiller B."/>
            <person name="Shen D."/>
            <person name="Strem M.D."/>
            <person name="Melnick R.L."/>
            <person name="Guiltinan M.J."/>
            <person name="Tyler B.M."/>
            <person name="Meinhardt L.W."/>
            <person name="Bailey B.A."/>
        </authorList>
    </citation>
    <scope>NUCLEOTIDE SEQUENCE [LARGE SCALE GENOMIC DNA]</scope>
    <source>
        <strain evidence="2">zdho120</strain>
    </source>
</reference>